<accession>G8TP59</accession>
<gene>
    <name evidence="2" type="ordered locus">Niako_6956</name>
</gene>
<proteinExistence type="predicted"/>
<dbReference type="EMBL" id="CP003178">
    <property type="protein sequence ID" value="AEW03177.1"/>
    <property type="molecule type" value="Genomic_DNA"/>
</dbReference>
<dbReference type="HOGENOM" id="CLU_651852_0_0_10"/>
<dbReference type="AlphaFoldDB" id="G8TP59"/>
<evidence type="ECO:0000256" key="1">
    <source>
        <dbReference type="SAM" id="MobiDB-lite"/>
    </source>
</evidence>
<name>G8TP59_NIAKG</name>
<dbReference type="KEGG" id="nko:Niako_6956"/>
<dbReference type="STRING" id="700598.Niako_6956"/>
<feature type="compositionally biased region" description="Polar residues" evidence="1">
    <location>
        <begin position="193"/>
        <end position="212"/>
    </location>
</feature>
<feature type="region of interest" description="Disordered" evidence="1">
    <location>
        <begin position="189"/>
        <end position="213"/>
    </location>
</feature>
<evidence type="ECO:0000313" key="3">
    <source>
        <dbReference type="Proteomes" id="UP000005438"/>
    </source>
</evidence>
<dbReference type="Proteomes" id="UP000005438">
    <property type="component" value="Chromosome"/>
</dbReference>
<sequence>MHVFYGPKVANWTQIPVMKTRPYLLIVLSILVSKTTIFAQVTVPPISGWDLDEKSGSYTLKPAKAASVEGKEFFYEIMPIAKNDGQPIEQWFSTAIDKDITTSGFVIPATGKKNITTNQTIISLSTELTDKKGKAWYVTYVAYEVGEGDTRMARVMCSPDVKYYANNMRPVAEHFGNLNRLDATASASGKFAKNNSTRAKQETKTPVNSAQSEVIPEKGLKTQEINGILIHLEYNTNADGKMVRIYKPYLVLNDGSIYSEPVISPYSLDVAASKAKEPKKWGTWKLKNGSFMVEWTSTNETEKWFKNWFWATPSQKDEKLDGSFMTVNGTENGNVKSSEKAYTSKFIFFNKDGQFTLTGGDGATVPASEYKKYNEAGTYTLNDYSMELHFNNGTVIRRMFYFYLQGSTHFGIGNAVYAPKQATAEGITGN</sequence>
<evidence type="ECO:0000313" key="2">
    <source>
        <dbReference type="EMBL" id="AEW03177.1"/>
    </source>
</evidence>
<dbReference type="eggNOG" id="ENOG5033EY3">
    <property type="taxonomic scope" value="Bacteria"/>
</dbReference>
<organism evidence="2 3">
    <name type="scientific">Niastella koreensis (strain DSM 17620 / KACC 11465 / NBRC 106392 / GR20-10)</name>
    <dbReference type="NCBI Taxonomy" id="700598"/>
    <lineage>
        <taxon>Bacteria</taxon>
        <taxon>Pseudomonadati</taxon>
        <taxon>Bacteroidota</taxon>
        <taxon>Chitinophagia</taxon>
        <taxon>Chitinophagales</taxon>
        <taxon>Chitinophagaceae</taxon>
        <taxon>Niastella</taxon>
    </lineage>
</organism>
<protein>
    <submittedName>
        <fullName evidence="2">Uncharacterized protein</fullName>
    </submittedName>
</protein>
<reference evidence="2 3" key="1">
    <citation type="submission" date="2011-12" db="EMBL/GenBank/DDBJ databases">
        <title>The complete genome of Niastella koreensis GR20-10.</title>
        <authorList>
            <consortium name="US DOE Joint Genome Institute (JGI-PGF)"/>
            <person name="Lucas S."/>
            <person name="Han J."/>
            <person name="Lapidus A."/>
            <person name="Bruce D."/>
            <person name="Goodwin L."/>
            <person name="Pitluck S."/>
            <person name="Peters L."/>
            <person name="Kyrpides N."/>
            <person name="Mavromatis K."/>
            <person name="Ivanova N."/>
            <person name="Mikhailova N."/>
            <person name="Davenport K."/>
            <person name="Saunders E."/>
            <person name="Detter J.C."/>
            <person name="Tapia R."/>
            <person name="Han C."/>
            <person name="Land M."/>
            <person name="Hauser L."/>
            <person name="Markowitz V."/>
            <person name="Cheng J.-F."/>
            <person name="Hugenholtz P."/>
            <person name="Woyke T."/>
            <person name="Wu D."/>
            <person name="Tindall B."/>
            <person name="Pomrenke H."/>
            <person name="Brambilla E."/>
            <person name="Klenk H.-P."/>
            <person name="Eisen J.A."/>
        </authorList>
    </citation>
    <scope>NUCLEOTIDE SEQUENCE [LARGE SCALE GENOMIC DNA]</scope>
    <source>
        <strain evidence="3">DSM 17620 / KACC 11465 / NBRC 106392 / GR20-10</strain>
    </source>
</reference>